<evidence type="ECO:0000256" key="1">
    <source>
        <dbReference type="SAM" id="MobiDB-lite"/>
    </source>
</evidence>
<evidence type="ECO:0000313" key="3">
    <source>
        <dbReference type="Proteomes" id="UP001187192"/>
    </source>
</evidence>
<organism evidence="2 3">
    <name type="scientific">Ficus carica</name>
    <name type="common">Common fig</name>
    <dbReference type="NCBI Taxonomy" id="3494"/>
    <lineage>
        <taxon>Eukaryota</taxon>
        <taxon>Viridiplantae</taxon>
        <taxon>Streptophyta</taxon>
        <taxon>Embryophyta</taxon>
        <taxon>Tracheophyta</taxon>
        <taxon>Spermatophyta</taxon>
        <taxon>Magnoliopsida</taxon>
        <taxon>eudicotyledons</taxon>
        <taxon>Gunneridae</taxon>
        <taxon>Pentapetalae</taxon>
        <taxon>rosids</taxon>
        <taxon>fabids</taxon>
        <taxon>Rosales</taxon>
        <taxon>Moraceae</taxon>
        <taxon>Ficeae</taxon>
        <taxon>Ficus</taxon>
    </lineage>
</organism>
<protein>
    <submittedName>
        <fullName evidence="2">Uncharacterized protein</fullName>
    </submittedName>
</protein>
<feature type="compositionally biased region" description="Gly residues" evidence="1">
    <location>
        <begin position="1"/>
        <end position="11"/>
    </location>
</feature>
<reference evidence="2" key="1">
    <citation type="submission" date="2023-07" db="EMBL/GenBank/DDBJ databases">
        <title>draft genome sequence of fig (Ficus carica).</title>
        <authorList>
            <person name="Takahashi T."/>
            <person name="Nishimura K."/>
        </authorList>
    </citation>
    <scope>NUCLEOTIDE SEQUENCE</scope>
</reference>
<proteinExistence type="predicted"/>
<comment type="caution">
    <text evidence="2">The sequence shown here is derived from an EMBL/GenBank/DDBJ whole genome shotgun (WGS) entry which is preliminary data.</text>
</comment>
<dbReference type="EMBL" id="BTGU01004223">
    <property type="protein sequence ID" value="GMN23806.1"/>
    <property type="molecule type" value="Genomic_DNA"/>
</dbReference>
<sequence>MAGGSGSGAGGWTKSPDGIRVTHFPPTISKNFGGQPPRPRRCRSLQDLRRDPWAAAEIAVAEKEVKKRERQGRPEEEREGRERPEREMKMAGEGDGNGKGR</sequence>
<feature type="region of interest" description="Disordered" evidence="1">
    <location>
        <begin position="1"/>
        <end position="101"/>
    </location>
</feature>
<evidence type="ECO:0000313" key="2">
    <source>
        <dbReference type="EMBL" id="GMN23806.1"/>
    </source>
</evidence>
<name>A0AA87Z9I4_FICCA</name>
<dbReference type="AlphaFoldDB" id="A0AA87Z9I4"/>
<gene>
    <name evidence="2" type="ORF">TIFTF001_045813</name>
</gene>
<dbReference type="Proteomes" id="UP001187192">
    <property type="component" value="Unassembled WGS sequence"/>
</dbReference>
<feature type="compositionally biased region" description="Basic and acidic residues" evidence="1">
    <location>
        <begin position="60"/>
        <end position="101"/>
    </location>
</feature>
<keyword evidence="3" id="KW-1185">Reference proteome</keyword>
<accession>A0AA87Z9I4</accession>